<feature type="domain" description="MYST-type HAT" evidence="13">
    <location>
        <begin position="113"/>
        <end position="332"/>
    </location>
</feature>
<keyword evidence="7" id="KW-0862">Zinc</keyword>
<evidence type="ECO:0000256" key="6">
    <source>
        <dbReference type="ARBA" id="ARBA00022771"/>
    </source>
</evidence>
<dbReference type="Proteomes" id="UP000053558">
    <property type="component" value="Unassembled WGS sequence"/>
</dbReference>
<dbReference type="PANTHER" id="PTHR10615:SF161">
    <property type="entry name" value="HISTONE ACETYLTRANSFERASE KAT7"/>
    <property type="match status" value="1"/>
</dbReference>
<keyword evidence="6" id="KW-0863">Zinc-finger</keyword>
<evidence type="ECO:0000313" key="15">
    <source>
        <dbReference type="Proteomes" id="UP000053558"/>
    </source>
</evidence>
<dbReference type="PANTHER" id="PTHR10615">
    <property type="entry name" value="HISTONE ACETYLTRANSFERASE"/>
    <property type="match status" value="1"/>
</dbReference>
<evidence type="ECO:0000256" key="8">
    <source>
        <dbReference type="ARBA" id="ARBA00022853"/>
    </source>
</evidence>
<evidence type="ECO:0000256" key="2">
    <source>
        <dbReference type="ARBA" id="ARBA00010107"/>
    </source>
</evidence>
<evidence type="ECO:0000256" key="5">
    <source>
        <dbReference type="ARBA" id="ARBA00022723"/>
    </source>
</evidence>
<keyword evidence="9" id="KW-0007">Acetylation</keyword>
<dbReference type="GO" id="GO:0031507">
    <property type="term" value="P:heterochromatin formation"/>
    <property type="evidence" value="ECO:0007669"/>
    <property type="project" value="UniProtKB-ARBA"/>
</dbReference>
<dbReference type="GO" id="GO:0003682">
    <property type="term" value="F:chromatin binding"/>
    <property type="evidence" value="ECO:0007669"/>
    <property type="project" value="TreeGrafter"/>
</dbReference>
<dbReference type="InterPro" id="IPR016181">
    <property type="entry name" value="Acyl_CoA_acyltransferase"/>
</dbReference>
<name>A0A5M3MZZ4_CONPW</name>
<evidence type="ECO:0000313" key="14">
    <source>
        <dbReference type="EMBL" id="EIW84211.1"/>
    </source>
</evidence>
<dbReference type="GO" id="GO:1990467">
    <property type="term" value="C:NuA3a histone acetyltransferase complex"/>
    <property type="evidence" value="ECO:0007669"/>
    <property type="project" value="TreeGrafter"/>
</dbReference>
<dbReference type="OMA" id="SYAISAH"/>
<dbReference type="Gene3D" id="1.10.10.10">
    <property type="entry name" value="Winged helix-like DNA-binding domain superfamily/Winged helix DNA-binding domain"/>
    <property type="match status" value="1"/>
</dbReference>
<dbReference type="KEGG" id="cput:CONPUDRAFT_51156"/>
<keyword evidence="10 12" id="KW-0539">Nucleus</keyword>
<dbReference type="PROSITE" id="PS51726">
    <property type="entry name" value="MYST_HAT"/>
    <property type="match status" value="1"/>
</dbReference>
<dbReference type="AlphaFoldDB" id="A0A5M3MZZ4"/>
<dbReference type="GO" id="GO:0005634">
    <property type="term" value="C:nucleus"/>
    <property type="evidence" value="ECO:0007669"/>
    <property type="project" value="UniProtKB-SubCell"/>
</dbReference>
<evidence type="ECO:0000259" key="13">
    <source>
        <dbReference type="PROSITE" id="PS51726"/>
    </source>
</evidence>
<dbReference type="Pfam" id="PF01853">
    <property type="entry name" value="MOZ_SAS"/>
    <property type="match status" value="1"/>
</dbReference>
<dbReference type="InterPro" id="IPR050603">
    <property type="entry name" value="MYST_HAT"/>
</dbReference>
<keyword evidence="8" id="KW-0156">Chromatin regulator</keyword>
<reference evidence="15" key="1">
    <citation type="journal article" date="2012" name="Science">
        <title>The Paleozoic origin of enzymatic lignin decomposition reconstructed from 31 fungal genomes.</title>
        <authorList>
            <person name="Floudas D."/>
            <person name="Binder M."/>
            <person name="Riley R."/>
            <person name="Barry K."/>
            <person name="Blanchette R.A."/>
            <person name="Henrissat B."/>
            <person name="Martinez A.T."/>
            <person name="Otillar R."/>
            <person name="Spatafora J.W."/>
            <person name="Yadav J.S."/>
            <person name="Aerts A."/>
            <person name="Benoit I."/>
            <person name="Boyd A."/>
            <person name="Carlson A."/>
            <person name="Copeland A."/>
            <person name="Coutinho P.M."/>
            <person name="de Vries R.P."/>
            <person name="Ferreira P."/>
            <person name="Findley K."/>
            <person name="Foster B."/>
            <person name="Gaskell J."/>
            <person name="Glotzer D."/>
            <person name="Gorecki P."/>
            <person name="Heitman J."/>
            <person name="Hesse C."/>
            <person name="Hori C."/>
            <person name="Igarashi K."/>
            <person name="Jurgens J.A."/>
            <person name="Kallen N."/>
            <person name="Kersten P."/>
            <person name="Kohler A."/>
            <person name="Kuees U."/>
            <person name="Kumar T.K.A."/>
            <person name="Kuo A."/>
            <person name="LaButti K."/>
            <person name="Larrondo L.F."/>
            <person name="Lindquist E."/>
            <person name="Ling A."/>
            <person name="Lombard V."/>
            <person name="Lucas S."/>
            <person name="Lundell T."/>
            <person name="Martin R."/>
            <person name="McLaughlin D.J."/>
            <person name="Morgenstern I."/>
            <person name="Morin E."/>
            <person name="Murat C."/>
            <person name="Nagy L.G."/>
            <person name="Nolan M."/>
            <person name="Ohm R.A."/>
            <person name="Patyshakuliyeva A."/>
            <person name="Rokas A."/>
            <person name="Ruiz-Duenas F.J."/>
            <person name="Sabat G."/>
            <person name="Salamov A."/>
            <person name="Samejima M."/>
            <person name="Schmutz J."/>
            <person name="Slot J.C."/>
            <person name="St John F."/>
            <person name="Stenlid J."/>
            <person name="Sun H."/>
            <person name="Sun S."/>
            <person name="Syed K."/>
            <person name="Tsang A."/>
            <person name="Wiebenga A."/>
            <person name="Young D."/>
            <person name="Pisabarro A."/>
            <person name="Eastwood D.C."/>
            <person name="Martin F."/>
            <person name="Cullen D."/>
            <person name="Grigoriev I.V."/>
            <person name="Hibbett D.S."/>
        </authorList>
    </citation>
    <scope>NUCLEOTIDE SEQUENCE [LARGE SCALE GENOMIC DNA]</scope>
    <source>
        <strain evidence="15">RWD-64-598 SS2</strain>
    </source>
</reference>
<comment type="catalytic activity">
    <reaction evidence="12">
        <text>L-lysyl-[protein] + acetyl-CoA = N(6)-acetyl-L-lysyl-[protein] + CoA + H(+)</text>
        <dbReference type="Rhea" id="RHEA:45948"/>
        <dbReference type="Rhea" id="RHEA-COMP:9752"/>
        <dbReference type="Rhea" id="RHEA-COMP:10731"/>
        <dbReference type="ChEBI" id="CHEBI:15378"/>
        <dbReference type="ChEBI" id="CHEBI:29969"/>
        <dbReference type="ChEBI" id="CHEBI:57287"/>
        <dbReference type="ChEBI" id="CHEBI:57288"/>
        <dbReference type="ChEBI" id="CHEBI:61930"/>
        <dbReference type="EC" id="2.3.1.48"/>
    </reaction>
</comment>
<dbReference type="FunFam" id="3.40.630.30:FF:000001">
    <property type="entry name" value="Histone acetyltransferase"/>
    <property type="match status" value="1"/>
</dbReference>
<dbReference type="Pfam" id="PF17772">
    <property type="entry name" value="zf-MYST"/>
    <property type="match status" value="1"/>
</dbReference>
<organism evidence="14 15">
    <name type="scientific">Coniophora puteana (strain RWD-64-598)</name>
    <name type="common">Brown rot fungus</name>
    <dbReference type="NCBI Taxonomy" id="741705"/>
    <lineage>
        <taxon>Eukaryota</taxon>
        <taxon>Fungi</taxon>
        <taxon>Dikarya</taxon>
        <taxon>Basidiomycota</taxon>
        <taxon>Agaricomycotina</taxon>
        <taxon>Agaricomycetes</taxon>
        <taxon>Agaricomycetidae</taxon>
        <taxon>Boletales</taxon>
        <taxon>Coniophorineae</taxon>
        <taxon>Coniophoraceae</taxon>
        <taxon>Coniophora</taxon>
    </lineage>
</organism>
<dbReference type="GO" id="GO:0003712">
    <property type="term" value="F:transcription coregulator activity"/>
    <property type="evidence" value="ECO:0007669"/>
    <property type="project" value="TreeGrafter"/>
</dbReference>
<evidence type="ECO:0000256" key="10">
    <source>
        <dbReference type="ARBA" id="ARBA00023242"/>
    </source>
</evidence>
<dbReference type="InterPro" id="IPR036388">
    <property type="entry name" value="WH-like_DNA-bd_sf"/>
</dbReference>
<proteinExistence type="inferred from homology"/>
<dbReference type="SUPFAM" id="SSF55729">
    <property type="entry name" value="Acyl-CoA N-acyltransferases (Nat)"/>
    <property type="match status" value="1"/>
</dbReference>
<evidence type="ECO:0000256" key="9">
    <source>
        <dbReference type="ARBA" id="ARBA00022990"/>
    </source>
</evidence>
<dbReference type="InterPro" id="IPR040706">
    <property type="entry name" value="Zf-MYST"/>
</dbReference>
<feature type="active site" description="Proton donor/acceptor" evidence="11">
    <location>
        <position position="291"/>
    </location>
</feature>
<evidence type="ECO:0000256" key="7">
    <source>
        <dbReference type="ARBA" id="ARBA00022833"/>
    </source>
</evidence>
<dbReference type="OrthoDB" id="787137at2759"/>
<accession>A0A5M3MZZ4</accession>
<dbReference type="EC" id="2.3.1.48" evidence="3 12"/>
<dbReference type="Gene3D" id="3.30.60.60">
    <property type="entry name" value="N-acetyl transferase-like"/>
    <property type="match status" value="1"/>
</dbReference>
<dbReference type="EMBL" id="JH711575">
    <property type="protein sequence ID" value="EIW84211.1"/>
    <property type="molecule type" value="Genomic_DNA"/>
</dbReference>
<evidence type="ECO:0000256" key="11">
    <source>
        <dbReference type="PIRSR" id="PIRSR602717-51"/>
    </source>
</evidence>
<keyword evidence="15" id="KW-1185">Reference proteome</keyword>
<dbReference type="GO" id="GO:0006357">
    <property type="term" value="P:regulation of transcription by RNA polymerase II"/>
    <property type="evidence" value="ECO:0007669"/>
    <property type="project" value="TreeGrafter"/>
</dbReference>
<comment type="subcellular location">
    <subcellularLocation>
        <location evidence="1 12">Nucleus</location>
    </subcellularLocation>
</comment>
<comment type="caution">
    <text evidence="14">The sequence shown here is derived from an EMBL/GenBank/DDBJ whole genome shotgun (WGS) entry which is preliminary data.</text>
</comment>
<dbReference type="RefSeq" id="XP_007765344.1">
    <property type="nucleotide sequence ID" value="XM_007767154.1"/>
</dbReference>
<dbReference type="GO" id="GO:0004402">
    <property type="term" value="F:histone acetyltransferase activity"/>
    <property type="evidence" value="ECO:0007669"/>
    <property type="project" value="InterPro"/>
</dbReference>
<evidence type="ECO:0000256" key="1">
    <source>
        <dbReference type="ARBA" id="ARBA00004123"/>
    </source>
</evidence>
<protein>
    <recommendedName>
        <fullName evidence="3 12">Histone acetyltransferase</fullName>
        <ecNumber evidence="3 12">2.3.1.48</ecNumber>
    </recommendedName>
</protein>
<dbReference type="FunFam" id="3.30.60.60:FF:000001">
    <property type="entry name" value="Histone acetyltransferase"/>
    <property type="match status" value="1"/>
</dbReference>
<comment type="similarity">
    <text evidence="2 12">Belongs to the MYST (SAS/MOZ) family.</text>
</comment>
<keyword evidence="4" id="KW-0808">Transferase</keyword>
<dbReference type="GO" id="GO:0008270">
    <property type="term" value="F:zinc ion binding"/>
    <property type="evidence" value="ECO:0007669"/>
    <property type="project" value="UniProtKB-KW"/>
</dbReference>
<evidence type="ECO:0000256" key="3">
    <source>
        <dbReference type="ARBA" id="ARBA00013184"/>
    </source>
</evidence>
<sequence>MRIRVKSPSSPLVVRLRIPPKGKGKEKEEDVDRNIFEDILSVDDRDIAKTTIEAGDRARFERSKHIAEVRLFKQLRTIILNPSPVPSTPFRCTPGATPFTPTFSQTPFTASKTPTLRIRTIRFGPFDIQTWFDAPFPEEYANLPDGRLWICEFCLKYMRSGFAFGRHRMKCKSRHPPGDEIYRDGNVSIFEVDGRKNKIYCQNLCLLSKMFLDHKSLFYDVEPFLFYVMTEFDDIGARFIGYFSKEKCSPKDFNVSCIMTLPVRQRRGWGNYLIDFSYLLSKKERRLGSPEKPLSGLGALGYKNYWTLAIMRYLREAPDNPLLQGTSSFHAP</sequence>
<dbReference type="InterPro" id="IPR002717">
    <property type="entry name" value="HAT_MYST-type"/>
</dbReference>
<evidence type="ECO:0000256" key="12">
    <source>
        <dbReference type="RuleBase" id="RU361211"/>
    </source>
</evidence>
<keyword evidence="5" id="KW-0479">Metal-binding</keyword>
<dbReference type="Gene3D" id="3.40.630.30">
    <property type="match status" value="1"/>
</dbReference>
<evidence type="ECO:0000256" key="4">
    <source>
        <dbReference type="ARBA" id="ARBA00022679"/>
    </source>
</evidence>
<dbReference type="GeneID" id="19207439"/>
<gene>
    <name evidence="14" type="ORF">CONPUDRAFT_51156</name>
</gene>